<accession>A0A3B0ZUZ1</accession>
<proteinExistence type="predicted"/>
<evidence type="ECO:0000313" key="1">
    <source>
        <dbReference type="EMBL" id="VAW89829.1"/>
    </source>
</evidence>
<gene>
    <name evidence="1" type="ORF">MNBD_GAMMA18-37</name>
</gene>
<dbReference type="AlphaFoldDB" id="A0A3B0ZUZ1"/>
<reference evidence="1" key="1">
    <citation type="submission" date="2018-06" db="EMBL/GenBank/DDBJ databases">
        <authorList>
            <person name="Zhirakovskaya E."/>
        </authorList>
    </citation>
    <scope>NUCLEOTIDE SEQUENCE</scope>
</reference>
<organism evidence="1">
    <name type="scientific">hydrothermal vent metagenome</name>
    <dbReference type="NCBI Taxonomy" id="652676"/>
    <lineage>
        <taxon>unclassified sequences</taxon>
        <taxon>metagenomes</taxon>
        <taxon>ecological metagenomes</taxon>
    </lineage>
</organism>
<sequence>MQRRFGVLAAVVDRFSEMGEGIIDVPCCLVVVSLIIVDEKY</sequence>
<protein>
    <submittedName>
        <fullName evidence="1">Uncharacterized protein</fullName>
    </submittedName>
</protein>
<dbReference type="EMBL" id="UOFP01000294">
    <property type="protein sequence ID" value="VAW89829.1"/>
    <property type="molecule type" value="Genomic_DNA"/>
</dbReference>
<name>A0A3B0ZUZ1_9ZZZZ</name>